<name>A0ABD1UGY3_9LAMI</name>
<evidence type="ECO:0000313" key="2">
    <source>
        <dbReference type="EMBL" id="KAL2524260.1"/>
    </source>
</evidence>
<dbReference type="InterPro" id="IPR025422">
    <property type="entry name" value="TGA_domain"/>
</dbReference>
<protein>
    <recommendedName>
        <fullName evidence="1">DOG1 domain-containing protein</fullName>
    </recommendedName>
</protein>
<dbReference type="Pfam" id="PF14144">
    <property type="entry name" value="DOG1"/>
    <property type="match status" value="1"/>
</dbReference>
<gene>
    <name evidence="2" type="ORF">Adt_09314</name>
</gene>
<dbReference type="AlphaFoldDB" id="A0ABD1UGY3"/>
<dbReference type="PROSITE" id="PS51806">
    <property type="entry name" value="DOG1"/>
    <property type="match status" value="1"/>
</dbReference>
<reference evidence="3" key="1">
    <citation type="submission" date="2024-07" db="EMBL/GenBank/DDBJ databases">
        <title>Two chromosome-level genome assemblies of Korean endemic species Abeliophyllum distichum and Forsythia ovata (Oleaceae).</title>
        <authorList>
            <person name="Jang H."/>
        </authorList>
    </citation>
    <scope>NUCLEOTIDE SEQUENCE [LARGE SCALE GENOMIC DNA]</scope>
</reference>
<dbReference type="InterPro" id="IPR051886">
    <property type="entry name" value="Seed_Dev/Stress_Resp_Reg"/>
</dbReference>
<sequence>MNVTLADMRLFLDFSYKTSPINGINSKHLQTQGTPTRRSMATLYSLTMTSTSEQPTNQGRQYSCFQEWMSLQERDLLELFRALNVGTDNGPGDRELFLWQLAEQNIKHFQDYCDRRIDLARADVSPFFSPAWCSSLERALLWLGGCRPSIFIRLVYAL</sequence>
<dbReference type="EMBL" id="JBFOLK010000003">
    <property type="protein sequence ID" value="KAL2524260.1"/>
    <property type="molecule type" value="Genomic_DNA"/>
</dbReference>
<dbReference type="PANTHER" id="PTHR46354:SF7">
    <property type="entry name" value="PROTEIN DOG1-LIKE 1"/>
    <property type="match status" value="1"/>
</dbReference>
<keyword evidence="3" id="KW-1185">Reference proteome</keyword>
<proteinExistence type="predicted"/>
<feature type="domain" description="DOG1" evidence="1">
    <location>
        <begin position="58"/>
        <end position="158"/>
    </location>
</feature>
<organism evidence="2 3">
    <name type="scientific">Abeliophyllum distichum</name>
    <dbReference type="NCBI Taxonomy" id="126358"/>
    <lineage>
        <taxon>Eukaryota</taxon>
        <taxon>Viridiplantae</taxon>
        <taxon>Streptophyta</taxon>
        <taxon>Embryophyta</taxon>
        <taxon>Tracheophyta</taxon>
        <taxon>Spermatophyta</taxon>
        <taxon>Magnoliopsida</taxon>
        <taxon>eudicotyledons</taxon>
        <taxon>Gunneridae</taxon>
        <taxon>Pentapetalae</taxon>
        <taxon>asterids</taxon>
        <taxon>lamiids</taxon>
        <taxon>Lamiales</taxon>
        <taxon>Oleaceae</taxon>
        <taxon>Forsythieae</taxon>
        <taxon>Abeliophyllum</taxon>
    </lineage>
</organism>
<dbReference type="Proteomes" id="UP001604336">
    <property type="component" value="Unassembled WGS sequence"/>
</dbReference>
<dbReference type="PANTHER" id="PTHR46354">
    <property type="entry name" value="DOG1 DOMAIN-CONTAINING PROTEIN"/>
    <property type="match status" value="1"/>
</dbReference>
<accession>A0ABD1UGY3</accession>
<comment type="caution">
    <text evidence="2">The sequence shown here is derived from an EMBL/GenBank/DDBJ whole genome shotgun (WGS) entry which is preliminary data.</text>
</comment>
<evidence type="ECO:0000259" key="1">
    <source>
        <dbReference type="PROSITE" id="PS51806"/>
    </source>
</evidence>
<evidence type="ECO:0000313" key="3">
    <source>
        <dbReference type="Proteomes" id="UP001604336"/>
    </source>
</evidence>